<dbReference type="PROSITE" id="PS50932">
    <property type="entry name" value="HTH_LACI_2"/>
    <property type="match status" value="1"/>
</dbReference>
<dbReference type="SMART" id="SM00354">
    <property type="entry name" value="HTH_LACI"/>
    <property type="match status" value="1"/>
</dbReference>
<keyword evidence="2" id="KW-0238">DNA-binding</keyword>
<dbReference type="AlphaFoldDB" id="A0A848AV31"/>
<dbReference type="Proteomes" id="UP000576225">
    <property type="component" value="Unassembled WGS sequence"/>
</dbReference>
<dbReference type="GO" id="GO:0000976">
    <property type="term" value="F:transcription cis-regulatory region binding"/>
    <property type="evidence" value="ECO:0007669"/>
    <property type="project" value="TreeGrafter"/>
</dbReference>
<organism evidence="5 6">
    <name type="scientific">Victivallis vadensis</name>
    <dbReference type="NCBI Taxonomy" id="172901"/>
    <lineage>
        <taxon>Bacteria</taxon>
        <taxon>Pseudomonadati</taxon>
        <taxon>Lentisphaerota</taxon>
        <taxon>Lentisphaeria</taxon>
        <taxon>Victivallales</taxon>
        <taxon>Victivallaceae</taxon>
        <taxon>Victivallis</taxon>
    </lineage>
</organism>
<dbReference type="InterPro" id="IPR046335">
    <property type="entry name" value="LacI/GalR-like_sensor"/>
</dbReference>
<dbReference type="InterPro" id="IPR028082">
    <property type="entry name" value="Peripla_BP_I"/>
</dbReference>
<name>A0A848AV31_9BACT</name>
<keyword evidence="3" id="KW-0804">Transcription</keyword>
<dbReference type="SUPFAM" id="SSF53822">
    <property type="entry name" value="Periplasmic binding protein-like I"/>
    <property type="match status" value="1"/>
</dbReference>
<evidence type="ECO:0000313" key="6">
    <source>
        <dbReference type="Proteomes" id="UP000576225"/>
    </source>
</evidence>
<protein>
    <submittedName>
        <fullName evidence="5">LacI family transcriptional regulator</fullName>
    </submittedName>
</protein>
<dbReference type="GO" id="GO:0003700">
    <property type="term" value="F:DNA-binding transcription factor activity"/>
    <property type="evidence" value="ECO:0007669"/>
    <property type="project" value="TreeGrafter"/>
</dbReference>
<sequence>MMASSLKDIAGMTGYSVSTVSRALSNAVNVRPAVRRKIAAAARELGYRTSSSRIFLICESLVPSIYYDHAVAPLAQILRSAGYTLELTDRHGVELIEDRSVAGVISMMVFDGLERYWGKQYTIPLVCINTSAAHFDGICSVMNDDGDGIRRMTEYLIGLGHRKIGIFGWFLWPGSCSGANQYYETRLNVFQQVMRAHGLRDDFIAARSEGDELAALIKPLLDQGVTAFIGNGEDAGLELLYALRVLGRRVPEEVSVMSWMSPQFRCFAWPVLSGVMQNFSEIAANAAKLLLDQIAGVREVRDVIIPPHWISGNSAAAPGKKADTVS</sequence>
<evidence type="ECO:0000256" key="3">
    <source>
        <dbReference type="ARBA" id="ARBA00023163"/>
    </source>
</evidence>
<comment type="caution">
    <text evidence="5">The sequence shown here is derived from an EMBL/GenBank/DDBJ whole genome shotgun (WGS) entry which is preliminary data.</text>
</comment>
<reference evidence="5 6" key="1">
    <citation type="submission" date="2020-04" db="EMBL/GenBank/DDBJ databases">
        <authorList>
            <person name="Hitch T.C.A."/>
            <person name="Wylensek D."/>
            <person name="Clavel T."/>
        </authorList>
    </citation>
    <scope>NUCLEOTIDE SEQUENCE [LARGE SCALE GENOMIC DNA]</scope>
    <source>
        <strain evidence="5 6">COR2-253-APC-1A</strain>
    </source>
</reference>
<dbReference type="PANTHER" id="PTHR30146">
    <property type="entry name" value="LACI-RELATED TRANSCRIPTIONAL REPRESSOR"/>
    <property type="match status" value="1"/>
</dbReference>
<dbReference type="InterPro" id="IPR000843">
    <property type="entry name" value="HTH_LacI"/>
</dbReference>
<feature type="domain" description="HTH lacI-type" evidence="4">
    <location>
        <begin position="4"/>
        <end position="58"/>
    </location>
</feature>
<dbReference type="RefSeq" id="WP_338117767.1">
    <property type="nucleotide sequence ID" value="NZ_CALXNT010000069.1"/>
</dbReference>
<dbReference type="Pfam" id="PF13377">
    <property type="entry name" value="Peripla_BP_3"/>
    <property type="match status" value="1"/>
</dbReference>
<dbReference type="CDD" id="cd06267">
    <property type="entry name" value="PBP1_LacI_sugar_binding-like"/>
    <property type="match status" value="1"/>
</dbReference>
<dbReference type="Gene3D" id="1.10.260.40">
    <property type="entry name" value="lambda repressor-like DNA-binding domains"/>
    <property type="match status" value="1"/>
</dbReference>
<dbReference type="SUPFAM" id="SSF47413">
    <property type="entry name" value="lambda repressor-like DNA-binding domains"/>
    <property type="match status" value="1"/>
</dbReference>
<evidence type="ECO:0000256" key="2">
    <source>
        <dbReference type="ARBA" id="ARBA00023125"/>
    </source>
</evidence>
<dbReference type="PANTHER" id="PTHR30146:SF109">
    <property type="entry name" value="HTH-TYPE TRANSCRIPTIONAL REGULATOR GALS"/>
    <property type="match status" value="1"/>
</dbReference>
<evidence type="ECO:0000259" key="4">
    <source>
        <dbReference type="PROSITE" id="PS50932"/>
    </source>
</evidence>
<dbReference type="EMBL" id="JABAEW010000001">
    <property type="protein sequence ID" value="NMD85069.1"/>
    <property type="molecule type" value="Genomic_DNA"/>
</dbReference>
<evidence type="ECO:0000256" key="1">
    <source>
        <dbReference type="ARBA" id="ARBA00023015"/>
    </source>
</evidence>
<dbReference type="CDD" id="cd01392">
    <property type="entry name" value="HTH_LacI"/>
    <property type="match status" value="1"/>
</dbReference>
<proteinExistence type="predicted"/>
<gene>
    <name evidence="5" type="ORF">HF882_00575</name>
</gene>
<dbReference type="InterPro" id="IPR010982">
    <property type="entry name" value="Lambda_DNA-bd_dom_sf"/>
</dbReference>
<evidence type="ECO:0000313" key="5">
    <source>
        <dbReference type="EMBL" id="NMD85069.1"/>
    </source>
</evidence>
<dbReference type="Gene3D" id="3.40.50.2300">
    <property type="match status" value="2"/>
</dbReference>
<dbReference type="Pfam" id="PF00356">
    <property type="entry name" value="LacI"/>
    <property type="match status" value="1"/>
</dbReference>
<keyword evidence="1" id="KW-0805">Transcription regulation</keyword>
<accession>A0A848AV31</accession>